<feature type="compositionally biased region" description="Basic residues" evidence="5">
    <location>
        <begin position="649"/>
        <end position="659"/>
    </location>
</feature>
<proteinExistence type="inferred from homology"/>
<feature type="region of interest" description="Disordered" evidence="5">
    <location>
        <begin position="304"/>
        <end position="327"/>
    </location>
</feature>
<feature type="region of interest" description="Disordered" evidence="5">
    <location>
        <begin position="74"/>
        <end position="242"/>
    </location>
</feature>
<evidence type="ECO:0000256" key="2">
    <source>
        <dbReference type="ARBA" id="ARBA00009087"/>
    </source>
</evidence>
<evidence type="ECO:0000259" key="6">
    <source>
        <dbReference type="Pfam" id="PF08159"/>
    </source>
</evidence>
<sequence length="773" mass="89969">MDDILKDDRFSHIAKDPRFWQMPKKEKKVKIDNRFKAMFNDERFQVKYTLDKRGRPINTSSKDNLQRFYDLSDDDEEVEEKGKKVSKKGKEKKQKKTLDNKVKKGNKLDSNNSIDVNVKEKKKSELKEKTKTSNVQKNKSRVEINLNEDDDDVDDDDDEEEEAVKESSSDDGGEEDEVVSKEDNDEDEDDEDDSDYDEDDSDYGESDEEIDRARGVGDDQSSSEEEFEFDADDGFDHNWNEMDKDIPEIKDTTNRLAVCNLDWDRVKADDIYMMFNSFKPSNGYIQSVTIYPSEFGLERMKEEEFQGPKELTEKPDDDIDQTTDEAQEGDRFHREKLRQYQINRLKYYYAVVVCDSVATATKLYDDCDGIEFETSCTKVDIRFIPDGMTFDQEVKSVCTGVEKYKPNYFANSALGRSSVKLTWDDNDHDRLRITMSKIDPKKLDTMEKDYEAYIASSSDEEGPKLPGSDSSDSNSDSEQDESRIAKYRQLVQELDDKKTKKDEDVEMEITWEPGLKGTTEALVKQSIDAEKTVTPWQNFLQKKKDKKKQRNKERKAAREKAKIESGDIPEEKAAFSDDELPEGVDINDPYFKTENKDVKKKEKKKKGKREELTEELEKKKQEEAKLKLLMMDDEDQRHHFSLEKLLKDAKKKKKKKNKKKNLDDEEDVNEKTDDFQVDVSDPRFSAMFDSHLFNVDPSAPEFKKTKGSEVFISEKQKRRQKEGYSKVSRKRKTERDDLLTLNESSTPKESLSTLVNSVKAKTQKFQQKKKKAS</sequence>
<feature type="compositionally biased region" description="Basic residues" evidence="5">
    <location>
        <begin position="84"/>
        <end position="95"/>
    </location>
</feature>
<comment type="similarity">
    <text evidence="2">Belongs to the ESF1 family.</text>
</comment>
<comment type="caution">
    <text evidence="8">The sequence shown here is derived from an EMBL/GenBank/DDBJ whole genome shotgun (WGS) entry which is preliminary data.</text>
</comment>
<evidence type="ECO:0000256" key="1">
    <source>
        <dbReference type="ARBA" id="ARBA00004604"/>
    </source>
</evidence>
<feature type="compositionally biased region" description="Basic residues" evidence="5">
    <location>
        <begin position="541"/>
        <end position="553"/>
    </location>
</feature>
<protein>
    <recommendedName>
        <fullName evidence="10">ESF1 homolog</fullName>
    </recommendedName>
</protein>
<feature type="region of interest" description="Disordered" evidence="5">
    <location>
        <begin position="455"/>
        <end position="482"/>
    </location>
</feature>
<dbReference type="PANTHER" id="PTHR12202:SF0">
    <property type="entry name" value="ESF1 HOMOLOG"/>
    <property type="match status" value="1"/>
</dbReference>
<feature type="compositionally biased region" description="Basic and acidic residues" evidence="5">
    <location>
        <begin position="554"/>
        <end position="575"/>
    </location>
</feature>
<dbReference type="GO" id="GO:0005730">
    <property type="term" value="C:nucleolus"/>
    <property type="evidence" value="ECO:0007669"/>
    <property type="project" value="UniProtKB-SubCell"/>
</dbReference>
<gene>
    <name evidence="8" type="ORF">SNE40_010942</name>
</gene>
<evidence type="ECO:0000256" key="4">
    <source>
        <dbReference type="ARBA" id="ARBA00023242"/>
    </source>
</evidence>
<organism evidence="8 9">
    <name type="scientific">Patella caerulea</name>
    <name type="common">Rayed Mediterranean limpet</name>
    <dbReference type="NCBI Taxonomy" id="87958"/>
    <lineage>
        <taxon>Eukaryota</taxon>
        <taxon>Metazoa</taxon>
        <taxon>Spiralia</taxon>
        <taxon>Lophotrochozoa</taxon>
        <taxon>Mollusca</taxon>
        <taxon>Gastropoda</taxon>
        <taxon>Patellogastropoda</taxon>
        <taxon>Patelloidea</taxon>
        <taxon>Patellidae</taxon>
        <taxon>Patella</taxon>
    </lineage>
</organism>
<feature type="domain" description="ESF1 RRM" evidence="7">
    <location>
        <begin position="253"/>
        <end position="399"/>
    </location>
</feature>
<feature type="domain" description="NUC153" evidence="6">
    <location>
        <begin position="681"/>
        <end position="709"/>
    </location>
</feature>
<feature type="compositionally biased region" description="Acidic residues" evidence="5">
    <location>
        <begin position="315"/>
        <end position="327"/>
    </location>
</feature>
<feature type="region of interest" description="Disordered" evidence="5">
    <location>
        <begin position="646"/>
        <end position="676"/>
    </location>
</feature>
<feature type="compositionally biased region" description="Basic and acidic residues" evidence="5">
    <location>
        <begin position="117"/>
        <end position="131"/>
    </location>
</feature>
<dbReference type="GO" id="GO:0006364">
    <property type="term" value="P:rRNA processing"/>
    <property type="evidence" value="ECO:0007669"/>
    <property type="project" value="InterPro"/>
</dbReference>
<keyword evidence="3" id="KW-0175">Coiled coil</keyword>
<evidence type="ECO:0000256" key="3">
    <source>
        <dbReference type="ARBA" id="ARBA00023054"/>
    </source>
</evidence>
<feature type="compositionally biased region" description="Polar residues" evidence="5">
    <location>
        <begin position="741"/>
        <end position="755"/>
    </location>
</feature>
<reference evidence="8 9" key="1">
    <citation type="submission" date="2024-01" db="EMBL/GenBank/DDBJ databases">
        <title>The genome of the rayed Mediterranean limpet Patella caerulea (Linnaeus, 1758).</title>
        <authorList>
            <person name="Anh-Thu Weber A."/>
            <person name="Halstead-Nussloch G."/>
        </authorList>
    </citation>
    <scope>NUCLEOTIDE SEQUENCE [LARGE SCALE GENOMIC DNA]</scope>
    <source>
        <strain evidence="8">AATW-2023a</strain>
        <tissue evidence="8">Whole specimen</tissue>
    </source>
</reference>
<dbReference type="EMBL" id="JAZGQO010000007">
    <property type="protein sequence ID" value="KAK6183465.1"/>
    <property type="molecule type" value="Genomic_DNA"/>
</dbReference>
<dbReference type="InterPro" id="IPR039754">
    <property type="entry name" value="Esf1"/>
</dbReference>
<evidence type="ECO:0000313" key="8">
    <source>
        <dbReference type="EMBL" id="KAK6183465.1"/>
    </source>
</evidence>
<evidence type="ECO:0000259" key="7">
    <source>
        <dbReference type="Pfam" id="PF25121"/>
    </source>
</evidence>
<dbReference type="InterPro" id="IPR012580">
    <property type="entry name" value="NUC153"/>
</dbReference>
<dbReference type="InterPro" id="IPR056750">
    <property type="entry name" value="RRM_ESF1"/>
</dbReference>
<evidence type="ECO:0008006" key="10">
    <source>
        <dbReference type="Google" id="ProtNLM"/>
    </source>
</evidence>
<dbReference type="Pfam" id="PF25121">
    <property type="entry name" value="RRM_ESF1"/>
    <property type="match status" value="1"/>
</dbReference>
<evidence type="ECO:0000256" key="5">
    <source>
        <dbReference type="SAM" id="MobiDB-lite"/>
    </source>
</evidence>
<feature type="compositionally biased region" description="Acidic residues" evidence="5">
    <location>
        <begin position="221"/>
        <end position="233"/>
    </location>
</feature>
<feature type="compositionally biased region" description="Basic and acidic residues" evidence="5">
    <location>
        <begin position="304"/>
        <end position="314"/>
    </location>
</feature>
<comment type="subcellular location">
    <subcellularLocation>
        <location evidence="1">Nucleus</location>
        <location evidence="1">Nucleolus</location>
    </subcellularLocation>
</comment>
<name>A0AAN8Q5Q0_PATCE</name>
<feature type="compositionally biased region" description="Acidic residues" evidence="5">
    <location>
        <begin position="146"/>
        <end position="210"/>
    </location>
</feature>
<keyword evidence="9" id="KW-1185">Reference proteome</keyword>
<feature type="region of interest" description="Disordered" evidence="5">
    <location>
        <begin position="533"/>
        <end position="618"/>
    </location>
</feature>
<keyword evidence="4" id="KW-0539">Nucleus</keyword>
<dbReference type="PANTHER" id="PTHR12202">
    <property type="entry name" value="ESF1 HOMOLOG"/>
    <property type="match status" value="1"/>
</dbReference>
<dbReference type="Pfam" id="PF08159">
    <property type="entry name" value="NUC153"/>
    <property type="match status" value="1"/>
</dbReference>
<feature type="compositionally biased region" description="Basic and acidic residues" evidence="5">
    <location>
        <begin position="608"/>
        <end position="618"/>
    </location>
</feature>
<dbReference type="Proteomes" id="UP001347796">
    <property type="component" value="Unassembled WGS sequence"/>
</dbReference>
<dbReference type="GO" id="GO:0003723">
    <property type="term" value="F:RNA binding"/>
    <property type="evidence" value="ECO:0007669"/>
    <property type="project" value="TreeGrafter"/>
</dbReference>
<dbReference type="AlphaFoldDB" id="A0AAN8Q5Q0"/>
<feature type="region of interest" description="Disordered" evidence="5">
    <location>
        <begin position="713"/>
        <end position="755"/>
    </location>
</feature>
<evidence type="ECO:0000313" key="9">
    <source>
        <dbReference type="Proteomes" id="UP001347796"/>
    </source>
</evidence>
<feature type="compositionally biased region" description="Basic and acidic residues" evidence="5">
    <location>
        <begin position="591"/>
        <end position="600"/>
    </location>
</feature>
<accession>A0AAN8Q5Q0</accession>